<feature type="compositionally biased region" description="Basic residues" evidence="1">
    <location>
        <begin position="66"/>
        <end position="79"/>
    </location>
</feature>
<sequence length="179" mass="20249">MGIKSLSSNKKKSFKSTKTQKWLRQKRAEKKKQAVPKAVTIEDVHLYSNEKLKNKLRNPKNNIKISGKKKRRLTKRLGHSLREKAQMEVEVTEKQTRRQTKTVNEDTEMSEMLPEAEVTSLPETASSSAVEATSSSSSAIKKKKRGRKKKAKKLGAATAEGDNAMFEQDDGWEDVEMAE</sequence>
<feature type="compositionally biased region" description="Basic residues" evidence="1">
    <location>
        <begin position="21"/>
        <end position="34"/>
    </location>
</feature>
<feature type="region of interest" description="Disordered" evidence="1">
    <location>
        <begin position="1"/>
        <end position="34"/>
    </location>
</feature>
<organism evidence="2 3">
    <name type="scientific">Plakobranchus ocellatus</name>
    <dbReference type="NCBI Taxonomy" id="259542"/>
    <lineage>
        <taxon>Eukaryota</taxon>
        <taxon>Metazoa</taxon>
        <taxon>Spiralia</taxon>
        <taxon>Lophotrochozoa</taxon>
        <taxon>Mollusca</taxon>
        <taxon>Gastropoda</taxon>
        <taxon>Heterobranchia</taxon>
        <taxon>Euthyneura</taxon>
        <taxon>Panpulmonata</taxon>
        <taxon>Sacoglossa</taxon>
        <taxon>Placobranchoidea</taxon>
        <taxon>Plakobranchidae</taxon>
        <taxon>Plakobranchus</taxon>
    </lineage>
</organism>
<feature type="region of interest" description="Disordered" evidence="1">
    <location>
        <begin position="60"/>
        <end position="179"/>
    </location>
</feature>
<gene>
    <name evidence="2" type="ORF">PoB_007614700</name>
</gene>
<evidence type="ECO:0000256" key="1">
    <source>
        <dbReference type="SAM" id="MobiDB-lite"/>
    </source>
</evidence>
<reference evidence="2 3" key="1">
    <citation type="journal article" date="2021" name="Elife">
        <title>Chloroplast acquisition without the gene transfer in kleptoplastic sea slugs, Plakobranchus ocellatus.</title>
        <authorList>
            <person name="Maeda T."/>
            <person name="Takahashi S."/>
            <person name="Yoshida T."/>
            <person name="Shimamura S."/>
            <person name="Takaki Y."/>
            <person name="Nagai Y."/>
            <person name="Toyoda A."/>
            <person name="Suzuki Y."/>
            <person name="Arimoto A."/>
            <person name="Ishii H."/>
            <person name="Satoh N."/>
            <person name="Nishiyama T."/>
            <person name="Hasebe M."/>
            <person name="Maruyama T."/>
            <person name="Minagawa J."/>
            <person name="Obokata J."/>
            <person name="Shigenobu S."/>
        </authorList>
    </citation>
    <scope>NUCLEOTIDE SEQUENCE [LARGE SCALE GENOMIC DNA]</scope>
</reference>
<evidence type="ECO:0000313" key="2">
    <source>
        <dbReference type="EMBL" id="GFO49642.1"/>
    </source>
</evidence>
<protein>
    <submittedName>
        <fullName evidence="2">Uncharacterized protein</fullName>
    </submittedName>
</protein>
<dbReference type="Proteomes" id="UP000735302">
    <property type="component" value="Unassembled WGS sequence"/>
</dbReference>
<dbReference type="Pfam" id="PF17719">
    <property type="entry name" value="DUF5564"/>
    <property type="match status" value="1"/>
</dbReference>
<dbReference type="AlphaFoldDB" id="A0AAV4E028"/>
<feature type="compositionally biased region" description="Basic residues" evidence="1">
    <location>
        <begin position="140"/>
        <end position="153"/>
    </location>
</feature>
<feature type="compositionally biased region" description="Acidic residues" evidence="1">
    <location>
        <begin position="167"/>
        <end position="179"/>
    </location>
</feature>
<feature type="compositionally biased region" description="Basic and acidic residues" evidence="1">
    <location>
        <begin position="80"/>
        <end position="96"/>
    </location>
</feature>
<keyword evidence="3" id="KW-1185">Reference proteome</keyword>
<feature type="compositionally biased region" description="Low complexity" evidence="1">
    <location>
        <begin position="125"/>
        <end position="139"/>
    </location>
</feature>
<evidence type="ECO:0000313" key="3">
    <source>
        <dbReference type="Proteomes" id="UP000735302"/>
    </source>
</evidence>
<comment type="caution">
    <text evidence="2">The sequence shown here is derived from an EMBL/GenBank/DDBJ whole genome shotgun (WGS) entry which is preliminary data.</text>
</comment>
<accession>A0AAV4E028</accession>
<name>A0AAV4E028_9GAST</name>
<dbReference type="InterPro" id="IPR037691">
    <property type="entry name" value="C11orf98"/>
</dbReference>
<proteinExistence type="predicted"/>
<dbReference type="EMBL" id="BLXT01008494">
    <property type="protein sequence ID" value="GFO49642.1"/>
    <property type="molecule type" value="Genomic_DNA"/>
</dbReference>